<dbReference type="InterPro" id="IPR029033">
    <property type="entry name" value="His_PPase_superfam"/>
</dbReference>
<dbReference type="Pfam" id="PF00300">
    <property type="entry name" value="His_Phos_1"/>
    <property type="match status" value="1"/>
</dbReference>
<comment type="caution">
    <text evidence="4">The sequence shown here is derived from an EMBL/GenBank/DDBJ whole genome shotgun (WGS) entry which is preliminary data.</text>
</comment>
<reference evidence="4 5" key="1">
    <citation type="submission" date="2024-11" db="EMBL/GenBank/DDBJ databases">
        <authorList>
            <person name="Heng Y.C."/>
            <person name="Lim A.C.H."/>
            <person name="Lee J.K.Y."/>
            <person name="Kittelmann S."/>
        </authorList>
    </citation>
    <scope>NUCLEOTIDE SEQUENCE [LARGE SCALE GENOMIC DNA]</scope>
    <source>
        <strain evidence="4 5">WILCCON 0114</strain>
    </source>
</reference>
<dbReference type="InterPro" id="IPR050275">
    <property type="entry name" value="PGM_Phosphatase"/>
</dbReference>
<dbReference type="CDD" id="cd07067">
    <property type="entry name" value="HP_PGM_like"/>
    <property type="match status" value="1"/>
</dbReference>
<dbReference type="Gene3D" id="3.40.50.1240">
    <property type="entry name" value="Phosphoglycerate mutase-like"/>
    <property type="match status" value="1"/>
</dbReference>
<dbReference type="InterPro" id="IPR001345">
    <property type="entry name" value="PG/BPGM_mutase_AS"/>
</dbReference>
<sequence>MKLFLIRHGQTDWNVKGKIQGSRDTELNDTGIKQAEELSNMILKNNYKFSKIYSSPQKRALKTAEILSRVTNVEQVAIEGLKEINFGEWEGMSWKEVKEKYPMEYEKWYINRRYTKPPKGESYQEMLERVLAVLHRIINENRDDVAIVTHSAVIMSIQCYLTNTPFHKMLNFKTDNTSITEIDNDLLIQVEK</sequence>
<dbReference type="EC" id="3.1.3.73" evidence="3"/>
<dbReference type="SUPFAM" id="SSF53254">
    <property type="entry name" value="Phosphoglycerate mutase-like"/>
    <property type="match status" value="1"/>
</dbReference>
<dbReference type="RefSeq" id="WP_406787326.1">
    <property type="nucleotide sequence ID" value="NZ_JBJIAA010000007.1"/>
</dbReference>
<dbReference type="NCBIfam" id="TIGR03162">
    <property type="entry name" value="ribazole_cobC"/>
    <property type="match status" value="1"/>
</dbReference>
<dbReference type="InterPro" id="IPR003094">
    <property type="entry name" value="6Pfruct_kin"/>
</dbReference>
<dbReference type="Proteomes" id="UP001623592">
    <property type="component" value="Unassembled WGS sequence"/>
</dbReference>
<organism evidence="4 5">
    <name type="scientific">Clostridium neuense</name>
    <dbReference type="NCBI Taxonomy" id="1728934"/>
    <lineage>
        <taxon>Bacteria</taxon>
        <taxon>Bacillati</taxon>
        <taxon>Bacillota</taxon>
        <taxon>Clostridia</taxon>
        <taxon>Eubacteriales</taxon>
        <taxon>Clostridiaceae</taxon>
        <taxon>Clostridium</taxon>
    </lineage>
</organism>
<accession>A0ABW8TEL7</accession>
<dbReference type="GO" id="GO:0043755">
    <property type="term" value="F:alpha-ribazole phosphatase activity"/>
    <property type="evidence" value="ECO:0007669"/>
    <property type="project" value="UniProtKB-EC"/>
</dbReference>
<dbReference type="PANTHER" id="PTHR48100:SF1">
    <property type="entry name" value="HISTIDINE PHOSPHATASE FAMILY PROTEIN-RELATED"/>
    <property type="match status" value="1"/>
</dbReference>
<evidence type="ECO:0000256" key="3">
    <source>
        <dbReference type="NCBIfam" id="TIGR03162"/>
    </source>
</evidence>
<keyword evidence="4" id="KW-0378">Hydrolase</keyword>
<dbReference type="SMART" id="SM00855">
    <property type="entry name" value="PGAM"/>
    <property type="match status" value="1"/>
</dbReference>
<dbReference type="EMBL" id="JBJIAA010000007">
    <property type="protein sequence ID" value="MFL0250661.1"/>
    <property type="molecule type" value="Genomic_DNA"/>
</dbReference>
<keyword evidence="2" id="KW-0413">Isomerase</keyword>
<evidence type="ECO:0000313" key="5">
    <source>
        <dbReference type="Proteomes" id="UP001623592"/>
    </source>
</evidence>
<dbReference type="PIRSF" id="PIRSF000709">
    <property type="entry name" value="6PFK_2-Ptase"/>
    <property type="match status" value="1"/>
</dbReference>
<evidence type="ECO:0000256" key="2">
    <source>
        <dbReference type="ARBA" id="ARBA00023235"/>
    </source>
</evidence>
<evidence type="ECO:0000313" key="4">
    <source>
        <dbReference type="EMBL" id="MFL0250661.1"/>
    </source>
</evidence>
<keyword evidence="5" id="KW-1185">Reference proteome</keyword>
<evidence type="ECO:0000256" key="1">
    <source>
        <dbReference type="ARBA" id="ARBA00023152"/>
    </source>
</evidence>
<dbReference type="PROSITE" id="PS00175">
    <property type="entry name" value="PG_MUTASE"/>
    <property type="match status" value="1"/>
</dbReference>
<proteinExistence type="predicted"/>
<name>A0ABW8TEL7_9CLOT</name>
<dbReference type="InterPro" id="IPR013078">
    <property type="entry name" value="His_Pase_superF_clade-1"/>
</dbReference>
<dbReference type="InterPro" id="IPR017578">
    <property type="entry name" value="Ribazole_CobC"/>
</dbReference>
<dbReference type="PANTHER" id="PTHR48100">
    <property type="entry name" value="BROAD-SPECIFICITY PHOSPHATASE YOR283W-RELATED"/>
    <property type="match status" value="1"/>
</dbReference>
<gene>
    <name evidence="4" type="primary">cobC</name>
    <name evidence="4" type="ORF">ACJDT4_09535</name>
</gene>
<keyword evidence="1" id="KW-0324">Glycolysis</keyword>
<dbReference type="PRINTS" id="PR00991">
    <property type="entry name" value="6PFRUCTKNASE"/>
</dbReference>
<protein>
    <recommendedName>
        <fullName evidence="3">Alpha-ribazole phosphatase</fullName>
        <ecNumber evidence="3">3.1.3.73</ecNumber>
    </recommendedName>
</protein>